<dbReference type="Proteomes" id="UP000317835">
    <property type="component" value="Chromosome"/>
</dbReference>
<dbReference type="InterPro" id="IPR003439">
    <property type="entry name" value="ABC_transporter-like_ATP-bd"/>
</dbReference>
<dbReference type="PROSITE" id="PS50893">
    <property type="entry name" value="ABC_TRANSPORTER_2"/>
    <property type="match status" value="1"/>
</dbReference>
<evidence type="ECO:0000313" key="6">
    <source>
        <dbReference type="Proteomes" id="UP000317835"/>
    </source>
</evidence>
<sequence>MPARLHLDLPDGWPRGLPLRLEGVRVARGSAEILRGIDLELDPARRSILVGPSGSGKSTLLRLLNRLEDPSSGRILLGEEPLHAFPVRLLRRSIAVVPQDPRPLPGSIRENLLYPAEVAGIPPPTDARLADALAEFGLPADQLDRDASGLSGGERRRLAIAVALMTSPEILALDEPTAGLDPASTHRLVDALDRRARSDGLRTLVVSHDRRTAPALGEDAFVIEAGRVVDHGPTAEVLRRTDAEAWSVPDGSGGPLP</sequence>
<evidence type="ECO:0000256" key="3">
    <source>
        <dbReference type="ARBA" id="ARBA00022840"/>
    </source>
</evidence>
<dbReference type="InterPro" id="IPR003593">
    <property type="entry name" value="AAA+_ATPase"/>
</dbReference>
<dbReference type="InterPro" id="IPR027417">
    <property type="entry name" value="P-loop_NTPase"/>
</dbReference>
<dbReference type="PANTHER" id="PTHR43423">
    <property type="entry name" value="ABC TRANSPORTER I FAMILY MEMBER 17"/>
    <property type="match status" value="1"/>
</dbReference>
<keyword evidence="2" id="KW-0547">Nucleotide-binding</keyword>
<evidence type="ECO:0000313" key="5">
    <source>
        <dbReference type="EMBL" id="QDV37216.1"/>
    </source>
</evidence>
<feature type="domain" description="ABC transporter" evidence="4">
    <location>
        <begin position="19"/>
        <end position="250"/>
    </location>
</feature>
<dbReference type="GO" id="GO:0005524">
    <property type="term" value="F:ATP binding"/>
    <property type="evidence" value="ECO:0007669"/>
    <property type="project" value="UniProtKB-KW"/>
</dbReference>
<dbReference type="AlphaFoldDB" id="A0A518H901"/>
<dbReference type="SUPFAM" id="SSF52540">
    <property type="entry name" value="P-loop containing nucleoside triphosphate hydrolases"/>
    <property type="match status" value="1"/>
</dbReference>
<keyword evidence="1" id="KW-0813">Transport</keyword>
<evidence type="ECO:0000256" key="2">
    <source>
        <dbReference type="ARBA" id="ARBA00022741"/>
    </source>
</evidence>
<name>A0A518H901_9BACT</name>
<dbReference type="PROSITE" id="PS00211">
    <property type="entry name" value="ABC_TRANSPORTER_1"/>
    <property type="match status" value="1"/>
</dbReference>
<dbReference type="GO" id="GO:0016887">
    <property type="term" value="F:ATP hydrolysis activity"/>
    <property type="evidence" value="ECO:0007669"/>
    <property type="project" value="InterPro"/>
</dbReference>
<gene>
    <name evidence="5" type="primary">pstB3</name>
    <name evidence="5" type="ORF">ElP_51490</name>
</gene>
<dbReference type="PANTHER" id="PTHR43423:SF1">
    <property type="entry name" value="ABC TRANSPORTER I FAMILY MEMBER 17"/>
    <property type="match status" value="1"/>
</dbReference>
<protein>
    <submittedName>
        <fullName evidence="5">Phosphate import ATP-binding protein PstB 3</fullName>
    </submittedName>
</protein>
<keyword evidence="6" id="KW-1185">Reference proteome</keyword>
<dbReference type="RefSeq" id="WP_197446355.1">
    <property type="nucleotide sequence ID" value="NZ_CP036426.1"/>
</dbReference>
<dbReference type="KEGG" id="tpla:ElP_51490"/>
<dbReference type="Pfam" id="PF00005">
    <property type="entry name" value="ABC_tran"/>
    <property type="match status" value="1"/>
</dbReference>
<accession>A0A518H901</accession>
<organism evidence="5 6">
    <name type="scientific">Tautonia plasticadhaerens</name>
    <dbReference type="NCBI Taxonomy" id="2527974"/>
    <lineage>
        <taxon>Bacteria</taxon>
        <taxon>Pseudomonadati</taxon>
        <taxon>Planctomycetota</taxon>
        <taxon>Planctomycetia</taxon>
        <taxon>Isosphaerales</taxon>
        <taxon>Isosphaeraceae</taxon>
        <taxon>Tautonia</taxon>
    </lineage>
</organism>
<dbReference type="InterPro" id="IPR017871">
    <property type="entry name" value="ABC_transporter-like_CS"/>
</dbReference>
<keyword evidence="3 5" id="KW-0067">ATP-binding</keyword>
<reference evidence="5 6" key="1">
    <citation type="submission" date="2019-02" db="EMBL/GenBank/DDBJ databases">
        <title>Deep-cultivation of Planctomycetes and their phenomic and genomic characterization uncovers novel biology.</title>
        <authorList>
            <person name="Wiegand S."/>
            <person name="Jogler M."/>
            <person name="Boedeker C."/>
            <person name="Pinto D."/>
            <person name="Vollmers J."/>
            <person name="Rivas-Marin E."/>
            <person name="Kohn T."/>
            <person name="Peeters S.H."/>
            <person name="Heuer A."/>
            <person name="Rast P."/>
            <person name="Oberbeckmann S."/>
            <person name="Bunk B."/>
            <person name="Jeske O."/>
            <person name="Meyerdierks A."/>
            <person name="Storesund J.E."/>
            <person name="Kallscheuer N."/>
            <person name="Luecker S."/>
            <person name="Lage O.M."/>
            <person name="Pohl T."/>
            <person name="Merkel B.J."/>
            <person name="Hornburger P."/>
            <person name="Mueller R.-W."/>
            <person name="Bruemmer F."/>
            <person name="Labrenz M."/>
            <person name="Spormann A.M."/>
            <person name="Op den Camp H."/>
            <person name="Overmann J."/>
            <person name="Amann R."/>
            <person name="Jetten M.S.M."/>
            <person name="Mascher T."/>
            <person name="Medema M.H."/>
            <person name="Devos D.P."/>
            <person name="Kaster A.-K."/>
            <person name="Ovreas L."/>
            <person name="Rohde M."/>
            <person name="Galperin M.Y."/>
            <person name="Jogler C."/>
        </authorList>
    </citation>
    <scope>NUCLEOTIDE SEQUENCE [LARGE SCALE GENOMIC DNA]</scope>
    <source>
        <strain evidence="5 6">ElP</strain>
    </source>
</reference>
<evidence type="ECO:0000259" key="4">
    <source>
        <dbReference type="PROSITE" id="PS50893"/>
    </source>
</evidence>
<dbReference type="EMBL" id="CP036426">
    <property type="protein sequence ID" value="QDV37216.1"/>
    <property type="molecule type" value="Genomic_DNA"/>
</dbReference>
<proteinExistence type="predicted"/>
<dbReference type="SMART" id="SM00382">
    <property type="entry name" value="AAA"/>
    <property type="match status" value="1"/>
</dbReference>
<evidence type="ECO:0000256" key="1">
    <source>
        <dbReference type="ARBA" id="ARBA00022448"/>
    </source>
</evidence>
<dbReference type="Gene3D" id="3.40.50.300">
    <property type="entry name" value="P-loop containing nucleotide triphosphate hydrolases"/>
    <property type="match status" value="1"/>
</dbReference>